<dbReference type="Proteomes" id="UP000714915">
    <property type="component" value="Unassembled WGS sequence"/>
</dbReference>
<dbReference type="PANTHER" id="PTHR43861">
    <property type="entry name" value="TRANS-ACONITATE 2-METHYLTRANSFERASE-RELATED"/>
    <property type="match status" value="1"/>
</dbReference>
<gene>
    <name evidence="4" type="ORF">KC669_04310</name>
</gene>
<dbReference type="Gene3D" id="3.40.50.150">
    <property type="entry name" value="Vaccinia Virus protein VP39"/>
    <property type="match status" value="1"/>
</dbReference>
<keyword evidence="2" id="KW-1133">Transmembrane helix</keyword>
<name>A0A955LAR6_9BACT</name>
<evidence type="ECO:0000313" key="5">
    <source>
        <dbReference type="Proteomes" id="UP000714915"/>
    </source>
</evidence>
<dbReference type="GO" id="GO:0008168">
    <property type="term" value="F:methyltransferase activity"/>
    <property type="evidence" value="ECO:0007669"/>
    <property type="project" value="UniProtKB-KW"/>
</dbReference>
<dbReference type="CDD" id="cd02440">
    <property type="entry name" value="AdoMet_MTases"/>
    <property type="match status" value="1"/>
</dbReference>
<feature type="transmembrane region" description="Helical" evidence="2">
    <location>
        <begin position="204"/>
        <end position="228"/>
    </location>
</feature>
<organism evidence="4 5">
    <name type="scientific">Candidatus Dojkabacteria bacterium</name>
    <dbReference type="NCBI Taxonomy" id="2099670"/>
    <lineage>
        <taxon>Bacteria</taxon>
        <taxon>Candidatus Dojkabacteria</taxon>
    </lineage>
</organism>
<dbReference type="GO" id="GO:0032259">
    <property type="term" value="P:methylation"/>
    <property type="evidence" value="ECO:0007669"/>
    <property type="project" value="UniProtKB-KW"/>
</dbReference>
<evidence type="ECO:0000259" key="3">
    <source>
        <dbReference type="Pfam" id="PF13649"/>
    </source>
</evidence>
<evidence type="ECO:0000313" key="4">
    <source>
        <dbReference type="EMBL" id="MCA9387229.1"/>
    </source>
</evidence>
<dbReference type="Pfam" id="PF13649">
    <property type="entry name" value="Methyltransf_25"/>
    <property type="match status" value="1"/>
</dbReference>
<dbReference type="AlphaFoldDB" id="A0A955LAR6"/>
<dbReference type="EMBL" id="JAGQLF010000069">
    <property type="protein sequence ID" value="MCA9387229.1"/>
    <property type="molecule type" value="Genomic_DNA"/>
</dbReference>
<keyword evidence="2" id="KW-0472">Membrane</keyword>
<proteinExistence type="predicted"/>
<dbReference type="SUPFAM" id="SSF53335">
    <property type="entry name" value="S-adenosyl-L-methionine-dependent methyltransferases"/>
    <property type="match status" value="1"/>
</dbReference>
<feature type="domain" description="Methyltransferase" evidence="3">
    <location>
        <begin position="41"/>
        <end position="124"/>
    </location>
</feature>
<sequence length="231" mass="26995">MMDYQKEYIEKNPTLHLEDTDKKLKEVLKVIDYSNNFKSMVDIGCGAGLLTLKLKKALKIENVTGVDLSKHMILHAQNLDNSNSIKWINNDFRSLMNLQEFDLSIAIDIVEHVEDDEEILEVLSKISKYSVIKVPLENSVMNRVLNFLNIHDTFTETKNQFGHINHYNFFQIRRKIEKDFNILNYNCISMPKRRTKIWEVGRRIWLPLGLLSKTIMTYFGGGFAVFFVESK</sequence>
<comment type="caution">
    <text evidence="4">The sequence shown here is derived from an EMBL/GenBank/DDBJ whole genome shotgun (WGS) entry which is preliminary data.</text>
</comment>
<accession>A0A955LAR6</accession>
<reference evidence="4" key="2">
    <citation type="journal article" date="2021" name="Microbiome">
        <title>Successional dynamics and alternative stable states in a saline activated sludge microbial community over 9 years.</title>
        <authorList>
            <person name="Wang Y."/>
            <person name="Ye J."/>
            <person name="Ju F."/>
            <person name="Liu L."/>
            <person name="Boyd J.A."/>
            <person name="Deng Y."/>
            <person name="Parks D.H."/>
            <person name="Jiang X."/>
            <person name="Yin X."/>
            <person name="Woodcroft B.J."/>
            <person name="Tyson G.W."/>
            <person name="Hugenholtz P."/>
            <person name="Polz M.F."/>
            <person name="Zhang T."/>
        </authorList>
    </citation>
    <scope>NUCLEOTIDE SEQUENCE</scope>
    <source>
        <strain evidence="4">HKST-UBA09</strain>
    </source>
</reference>
<keyword evidence="2" id="KW-0812">Transmembrane</keyword>
<evidence type="ECO:0000256" key="1">
    <source>
        <dbReference type="ARBA" id="ARBA00022679"/>
    </source>
</evidence>
<keyword evidence="4" id="KW-0489">Methyltransferase</keyword>
<protein>
    <submittedName>
        <fullName evidence="4">Class I SAM-dependent methyltransferase</fullName>
    </submittedName>
</protein>
<evidence type="ECO:0000256" key="2">
    <source>
        <dbReference type="SAM" id="Phobius"/>
    </source>
</evidence>
<reference evidence="4" key="1">
    <citation type="submission" date="2020-04" db="EMBL/GenBank/DDBJ databases">
        <authorList>
            <person name="Zhang T."/>
        </authorList>
    </citation>
    <scope>NUCLEOTIDE SEQUENCE</scope>
    <source>
        <strain evidence="4">HKST-UBA09</strain>
    </source>
</reference>
<dbReference type="InterPro" id="IPR029063">
    <property type="entry name" value="SAM-dependent_MTases_sf"/>
</dbReference>
<dbReference type="InterPro" id="IPR041698">
    <property type="entry name" value="Methyltransf_25"/>
</dbReference>
<keyword evidence="1" id="KW-0808">Transferase</keyword>